<sequence length="81" mass="8245">MSQRVEGGSEAGSGLLTVAVGHTLPGGRGTKEEAQWKGPGASKAQSELRPGEEQRRTLGGEGEQLQGFPSGGKVVESAQVA</sequence>
<reference evidence="2" key="1">
    <citation type="journal article" date="2022" name="bioRxiv">
        <title>Sequencing and chromosome-scale assembly of the giantPleurodeles waltlgenome.</title>
        <authorList>
            <person name="Brown T."/>
            <person name="Elewa A."/>
            <person name="Iarovenko S."/>
            <person name="Subramanian E."/>
            <person name="Araus A.J."/>
            <person name="Petzold A."/>
            <person name="Susuki M."/>
            <person name="Suzuki K.-i.T."/>
            <person name="Hayashi T."/>
            <person name="Toyoda A."/>
            <person name="Oliveira C."/>
            <person name="Osipova E."/>
            <person name="Leigh N.D."/>
            <person name="Simon A."/>
            <person name="Yun M.H."/>
        </authorList>
    </citation>
    <scope>NUCLEOTIDE SEQUENCE</scope>
    <source>
        <strain evidence="2">20211129_DDA</strain>
        <tissue evidence="2">Liver</tissue>
    </source>
</reference>
<gene>
    <name evidence="2" type="ORF">NDU88_002641</name>
</gene>
<dbReference type="AlphaFoldDB" id="A0AAV7KWN7"/>
<dbReference type="Proteomes" id="UP001066276">
    <property type="component" value="Chromosome 12"/>
</dbReference>
<feature type="region of interest" description="Disordered" evidence="1">
    <location>
        <begin position="1"/>
        <end position="81"/>
    </location>
</feature>
<organism evidence="2 3">
    <name type="scientific">Pleurodeles waltl</name>
    <name type="common">Iberian ribbed newt</name>
    <dbReference type="NCBI Taxonomy" id="8319"/>
    <lineage>
        <taxon>Eukaryota</taxon>
        <taxon>Metazoa</taxon>
        <taxon>Chordata</taxon>
        <taxon>Craniata</taxon>
        <taxon>Vertebrata</taxon>
        <taxon>Euteleostomi</taxon>
        <taxon>Amphibia</taxon>
        <taxon>Batrachia</taxon>
        <taxon>Caudata</taxon>
        <taxon>Salamandroidea</taxon>
        <taxon>Salamandridae</taxon>
        <taxon>Pleurodelinae</taxon>
        <taxon>Pleurodeles</taxon>
    </lineage>
</organism>
<comment type="caution">
    <text evidence="2">The sequence shown here is derived from an EMBL/GenBank/DDBJ whole genome shotgun (WGS) entry which is preliminary data.</text>
</comment>
<protein>
    <submittedName>
        <fullName evidence="2">Uncharacterized protein</fullName>
    </submittedName>
</protein>
<name>A0AAV7KWN7_PLEWA</name>
<feature type="compositionally biased region" description="Basic and acidic residues" evidence="1">
    <location>
        <begin position="49"/>
        <end position="58"/>
    </location>
</feature>
<evidence type="ECO:0000256" key="1">
    <source>
        <dbReference type="SAM" id="MobiDB-lite"/>
    </source>
</evidence>
<evidence type="ECO:0000313" key="2">
    <source>
        <dbReference type="EMBL" id="KAJ1082474.1"/>
    </source>
</evidence>
<dbReference type="EMBL" id="JANPWB010000016">
    <property type="protein sequence ID" value="KAJ1082474.1"/>
    <property type="molecule type" value="Genomic_DNA"/>
</dbReference>
<accession>A0AAV7KWN7</accession>
<evidence type="ECO:0000313" key="3">
    <source>
        <dbReference type="Proteomes" id="UP001066276"/>
    </source>
</evidence>
<keyword evidence="3" id="KW-1185">Reference proteome</keyword>
<proteinExistence type="predicted"/>